<dbReference type="Gene3D" id="1.20.5.1430">
    <property type="match status" value="1"/>
</dbReference>
<sequence length="295" mass="33309">MAGESRTELVAWISDLLQLNTKVEQCGALLLPASHARRPVPVPSAEGDAPLPCTGAVYCQIFDSIYHDVPMGKVKMQAKQEYEYLANFRILQNAFKAHGVDKPIPVDRLVRCKMQDNLEFLQWLKRYWDMHYQGGEYDAVGRRKGQGGLEGARPAAGGVARTAPSARASGVDPAQLEALTSQMNDMKLSVEGLEKERDFYFNKLREIEIIIGARLESNDETISDLEKDTLLSMQQILYSTEVRLLFLLSCLFCWFRSFRGRGGNRINELIWPIQQEGFEVPDDAAQDLVDEEETF</sequence>
<dbReference type="GO" id="GO:0051233">
    <property type="term" value="C:spindle midzone"/>
    <property type="evidence" value="ECO:0007669"/>
    <property type="project" value="UniProtKB-ARBA"/>
</dbReference>
<keyword evidence="3" id="KW-0963">Cytoplasm</keyword>
<dbReference type="InterPro" id="IPR036133">
    <property type="entry name" value="EB1_C_sf"/>
</dbReference>
<name>A0A0D6EF44_SPOSA</name>
<dbReference type="GO" id="GO:0035371">
    <property type="term" value="C:microtubule plus-end"/>
    <property type="evidence" value="ECO:0007669"/>
    <property type="project" value="UniProtKB-ARBA"/>
</dbReference>
<dbReference type="EMBL" id="CENE01000001">
    <property type="protein sequence ID" value="CEQ38594.1"/>
    <property type="molecule type" value="Genomic_DNA"/>
</dbReference>
<keyword evidence="13" id="KW-1185">Reference proteome</keyword>
<keyword evidence="4" id="KW-0132">Cell division</keyword>
<dbReference type="SUPFAM" id="SSF47576">
    <property type="entry name" value="Calponin-homology domain, CH-domain"/>
    <property type="match status" value="1"/>
</dbReference>
<reference evidence="13" key="1">
    <citation type="submission" date="2015-02" db="EMBL/GenBank/DDBJ databases">
        <authorList>
            <person name="Gon?alves P."/>
        </authorList>
    </citation>
    <scope>NUCLEOTIDE SEQUENCE [LARGE SCALE GENOMIC DNA]</scope>
</reference>
<evidence type="ECO:0000256" key="6">
    <source>
        <dbReference type="ARBA" id="ARBA00022776"/>
    </source>
</evidence>
<dbReference type="OrthoDB" id="2119228at2759"/>
<dbReference type="InterPro" id="IPR027328">
    <property type="entry name" value="MAPRE"/>
</dbReference>
<dbReference type="InterPro" id="IPR036872">
    <property type="entry name" value="CH_dom_sf"/>
</dbReference>
<protein>
    <submittedName>
        <fullName evidence="12">SPOSA6832_00042-mRNA-1:cds</fullName>
    </submittedName>
</protein>
<feature type="non-terminal residue" evidence="12">
    <location>
        <position position="1"/>
    </location>
</feature>
<dbReference type="PANTHER" id="PTHR10623">
    <property type="entry name" value="MICROTUBULE-ASSOCIATED PROTEIN RP/EB FAMILY MEMBER"/>
    <property type="match status" value="1"/>
</dbReference>
<keyword evidence="7" id="KW-0206">Cytoskeleton</keyword>
<dbReference type="Pfam" id="PF03271">
    <property type="entry name" value="EB1"/>
    <property type="match status" value="1"/>
</dbReference>
<dbReference type="InterPro" id="IPR004953">
    <property type="entry name" value="EB1_C"/>
</dbReference>
<dbReference type="PROSITE" id="PS51230">
    <property type="entry name" value="EB1_C"/>
    <property type="match status" value="1"/>
</dbReference>
<evidence type="ECO:0000256" key="9">
    <source>
        <dbReference type="PROSITE-ProRule" id="PRU00576"/>
    </source>
</evidence>
<dbReference type="GO" id="GO:0051301">
    <property type="term" value="P:cell division"/>
    <property type="evidence" value="ECO:0007669"/>
    <property type="project" value="UniProtKB-KW"/>
</dbReference>
<evidence type="ECO:0000313" key="13">
    <source>
        <dbReference type="Proteomes" id="UP000243876"/>
    </source>
</evidence>
<dbReference type="PROSITE" id="PS50021">
    <property type="entry name" value="CH"/>
    <property type="match status" value="1"/>
</dbReference>
<dbReference type="FunFam" id="1.10.418.10:FF:000028">
    <property type="entry name" value="RP/EB family microtubule-associated protein"/>
    <property type="match status" value="1"/>
</dbReference>
<dbReference type="GO" id="GO:0030473">
    <property type="term" value="P:nuclear migration along microtubule"/>
    <property type="evidence" value="ECO:0007669"/>
    <property type="project" value="UniProtKB-ARBA"/>
</dbReference>
<evidence type="ECO:0000313" key="12">
    <source>
        <dbReference type="EMBL" id="CEQ38594.1"/>
    </source>
</evidence>
<gene>
    <name evidence="12" type="primary">SPOSA6832_00042</name>
</gene>
<keyword evidence="6" id="KW-0498">Mitosis</keyword>
<feature type="domain" description="Calponin-homology (CH)" evidence="10">
    <location>
        <begin position="3"/>
        <end position="129"/>
    </location>
</feature>
<evidence type="ECO:0000256" key="5">
    <source>
        <dbReference type="ARBA" id="ARBA00022701"/>
    </source>
</evidence>
<evidence type="ECO:0000256" key="4">
    <source>
        <dbReference type="ARBA" id="ARBA00022618"/>
    </source>
</evidence>
<accession>A0A0D6EF44</accession>
<comment type="subcellular location">
    <subcellularLocation>
        <location evidence="1">Cytoplasm</location>
        <location evidence="1">Cytoskeleton</location>
    </subcellularLocation>
</comment>
<keyword evidence="8" id="KW-0131">Cell cycle</keyword>
<evidence type="ECO:0000259" key="11">
    <source>
        <dbReference type="PROSITE" id="PS51230"/>
    </source>
</evidence>
<keyword evidence="5 9" id="KW-0493">Microtubule</keyword>
<evidence type="ECO:0000256" key="8">
    <source>
        <dbReference type="ARBA" id="ARBA00023306"/>
    </source>
</evidence>
<feature type="domain" description="EB1 C-terminal" evidence="11">
    <location>
        <begin position="168"/>
        <end position="246"/>
    </location>
</feature>
<evidence type="ECO:0000259" key="10">
    <source>
        <dbReference type="PROSITE" id="PS50021"/>
    </source>
</evidence>
<dbReference type="GO" id="GO:0051010">
    <property type="term" value="F:microtubule plus-end binding"/>
    <property type="evidence" value="ECO:0007669"/>
    <property type="project" value="UniProtKB-ARBA"/>
</dbReference>
<dbReference type="Gene3D" id="1.10.418.10">
    <property type="entry name" value="Calponin-like domain"/>
    <property type="match status" value="1"/>
</dbReference>
<dbReference type="SUPFAM" id="SSF140612">
    <property type="entry name" value="EB1 dimerisation domain-like"/>
    <property type="match status" value="1"/>
</dbReference>
<dbReference type="GO" id="GO:0072686">
    <property type="term" value="C:mitotic spindle"/>
    <property type="evidence" value="ECO:0007669"/>
    <property type="project" value="UniProtKB-ARBA"/>
</dbReference>
<dbReference type="InterPro" id="IPR001715">
    <property type="entry name" value="CH_dom"/>
</dbReference>
<evidence type="ECO:0000256" key="2">
    <source>
        <dbReference type="ARBA" id="ARBA00010729"/>
    </source>
</evidence>
<dbReference type="Proteomes" id="UP000243876">
    <property type="component" value="Unassembled WGS sequence"/>
</dbReference>
<dbReference type="GO" id="GO:0035372">
    <property type="term" value="P:protein localization to microtubule"/>
    <property type="evidence" value="ECO:0007669"/>
    <property type="project" value="UniProtKB-ARBA"/>
</dbReference>
<dbReference type="AlphaFoldDB" id="A0A0D6EF44"/>
<evidence type="ECO:0000256" key="3">
    <source>
        <dbReference type="ARBA" id="ARBA00022490"/>
    </source>
</evidence>
<evidence type="ECO:0000256" key="1">
    <source>
        <dbReference type="ARBA" id="ARBA00004245"/>
    </source>
</evidence>
<organism evidence="12 13">
    <name type="scientific">Sporidiobolus salmonicolor</name>
    <name type="common">Yeast-like fungus</name>
    <name type="synonym">Sporobolomyces salmonicolor</name>
    <dbReference type="NCBI Taxonomy" id="5005"/>
    <lineage>
        <taxon>Eukaryota</taxon>
        <taxon>Fungi</taxon>
        <taxon>Dikarya</taxon>
        <taxon>Basidiomycota</taxon>
        <taxon>Pucciniomycotina</taxon>
        <taxon>Microbotryomycetes</taxon>
        <taxon>Sporidiobolales</taxon>
        <taxon>Sporidiobolaceae</taxon>
        <taxon>Sporobolomyces</taxon>
    </lineage>
</organism>
<comment type="similarity">
    <text evidence="2">Belongs to the MAPRE family.</text>
</comment>
<evidence type="ECO:0000256" key="7">
    <source>
        <dbReference type="ARBA" id="ARBA00023212"/>
    </source>
</evidence>
<proteinExistence type="inferred from homology"/>